<name>A0A934JJW7_9GAMM</name>
<comment type="caution">
    <text evidence="1">The sequence shown here is derived from an EMBL/GenBank/DDBJ whole genome shotgun (WGS) entry which is preliminary data.</text>
</comment>
<reference evidence="1" key="1">
    <citation type="submission" date="2020-12" db="EMBL/GenBank/DDBJ databases">
        <title>Marinomonas arctica sp. nov., a psychrotolerant bacterium isolated from the Arctic.</title>
        <authorList>
            <person name="Zhang Y."/>
        </authorList>
    </citation>
    <scope>NUCLEOTIDE SEQUENCE</scope>
    <source>
        <strain evidence="1">C1424</strain>
    </source>
</reference>
<keyword evidence="2" id="KW-1185">Reference proteome</keyword>
<dbReference type="AlphaFoldDB" id="A0A934JJW7"/>
<organism evidence="1 2">
    <name type="scientific">Marinomonas transparens</name>
    <dbReference type="NCBI Taxonomy" id="2795388"/>
    <lineage>
        <taxon>Bacteria</taxon>
        <taxon>Pseudomonadati</taxon>
        <taxon>Pseudomonadota</taxon>
        <taxon>Gammaproteobacteria</taxon>
        <taxon>Oceanospirillales</taxon>
        <taxon>Oceanospirillaceae</taxon>
        <taxon>Marinomonas</taxon>
    </lineage>
</organism>
<gene>
    <name evidence="1" type="ORF">I8J31_05600</name>
</gene>
<proteinExistence type="predicted"/>
<protein>
    <submittedName>
        <fullName evidence="1">Uncharacterized protein</fullName>
    </submittedName>
</protein>
<accession>A0A934JJW7</accession>
<evidence type="ECO:0000313" key="2">
    <source>
        <dbReference type="Proteomes" id="UP000628710"/>
    </source>
</evidence>
<evidence type="ECO:0000313" key="1">
    <source>
        <dbReference type="EMBL" id="MBJ7537151.1"/>
    </source>
</evidence>
<dbReference type="RefSeq" id="WP_199467287.1">
    <property type="nucleotide sequence ID" value="NZ_JAEMNX010000003.1"/>
</dbReference>
<sequence>MNYPDTKGLYQGKFTDGDPVAGIPASIASADHMNTVYDELTAAIVAGGVVPDANDVTQLAHAIGKQLRSKRLLEVSGTANAIMLTTPEGQRPVTGLSDYDEFSFIVAATNTDVVTIQIDSLAAVPLSGVVSDTQVFETALLTVQYIAGSFYIVNQINPKTGNPVALIGNLITSPFAAVGACKMRFDAGDLSRYTHPILFAKAQKTGLIDQAIKDADLQTYGGFWGDGDGATTFTSPIYDGAFVRFSDNGRGLDVGRELGSWQGDAIRNVVGNFGNIAYQSGQVGGSGRGAFIGETGVFGNTHTVNNLESTTGDGIGFDASRVVPTADDNRPMNYAVNSEFLV</sequence>
<dbReference type="Proteomes" id="UP000628710">
    <property type="component" value="Unassembled WGS sequence"/>
</dbReference>
<dbReference type="EMBL" id="JAEMNX010000003">
    <property type="protein sequence ID" value="MBJ7537151.1"/>
    <property type="molecule type" value="Genomic_DNA"/>
</dbReference>
<dbReference type="SUPFAM" id="SSF88874">
    <property type="entry name" value="Receptor-binding domain of short tail fibre protein gp12"/>
    <property type="match status" value="1"/>
</dbReference>